<keyword evidence="3" id="KW-1133">Transmembrane helix</keyword>
<protein>
    <submittedName>
        <fullName evidence="4">PilN domain-containing protein</fullName>
    </submittedName>
</protein>
<sequence length="188" mass="21788">MARINLRPWREELRAERQKSFVTVLVGVLIISAGLSFLWYRYMEGQIETQNNRNSFLTTQISQLNEQIKEINELKKRREALIDRMRVIQDLQGKRPVIVRLFDELVRITPDGVFLEKLSRTNDAVAVTGVGESNSRISTFMRNLDQSDWFKDPSLSNVKTKPDSDSLRQFDLRVTEESPAVKEEGDKS</sequence>
<evidence type="ECO:0000256" key="2">
    <source>
        <dbReference type="SAM" id="MobiDB-lite"/>
    </source>
</evidence>
<keyword evidence="1" id="KW-0175">Coiled coil</keyword>
<keyword evidence="5" id="KW-1185">Reference proteome</keyword>
<keyword evidence="3" id="KW-0812">Transmembrane</keyword>
<dbReference type="Proteomes" id="UP001501337">
    <property type="component" value="Unassembled WGS sequence"/>
</dbReference>
<comment type="caution">
    <text evidence="4">The sequence shown here is derived from an EMBL/GenBank/DDBJ whole genome shotgun (WGS) entry which is preliminary data.</text>
</comment>
<keyword evidence="3" id="KW-0472">Membrane</keyword>
<dbReference type="Pfam" id="PF05137">
    <property type="entry name" value="PilN"/>
    <property type="match status" value="1"/>
</dbReference>
<dbReference type="InterPro" id="IPR052534">
    <property type="entry name" value="Extracell_DNA_Util/SecSys_Comp"/>
</dbReference>
<feature type="region of interest" description="Disordered" evidence="2">
    <location>
        <begin position="152"/>
        <end position="188"/>
    </location>
</feature>
<feature type="coiled-coil region" evidence="1">
    <location>
        <begin position="47"/>
        <end position="91"/>
    </location>
</feature>
<evidence type="ECO:0000256" key="1">
    <source>
        <dbReference type="SAM" id="Coils"/>
    </source>
</evidence>
<evidence type="ECO:0000313" key="5">
    <source>
        <dbReference type="Proteomes" id="UP001501337"/>
    </source>
</evidence>
<feature type="transmembrane region" description="Helical" evidence="3">
    <location>
        <begin position="21"/>
        <end position="42"/>
    </location>
</feature>
<accession>A0ABP7PU89</accession>
<evidence type="ECO:0000313" key="4">
    <source>
        <dbReference type="EMBL" id="GAA3971298.1"/>
    </source>
</evidence>
<reference evidence="5" key="1">
    <citation type="journal article" date="2019" name="Int. J. Syst. Evol. Microbiol.">
        <title>The Global Catalogue of Microorganisms (GCM) 10K type strain sequencing project: providing services to taxonomists for standard genome sequencing and annotation.</title>
        <authorList>
            <consortium name="The Broad Institute Genomics Platform"/>
            <consortium name="The Broad Institute Genome Sequencing Center for Infectious Disease"/>
            <person name="Wu L."/>
            <person name="Ma J."/>
        </authorList>
    </citation>
    <scope>NUCLEOTIDE SEQUENCE [LARGE SCALE GENOMIC DNA]</scope>
    <source>
        <strain evidence="5">JCM 17555</strain>
    </source>
</reference>
<evidence type="ECO:0000256" key="3">
    <source>
        <dbReference type="SAM" id="Phobius"/>
    </source>
</evidence>
<organism evidence="4 5">
    <name type="scientific">Allohahella marinimesophila</name>
    <dbReference type="NCBI Taxonomy" id="1054972"/>
    <lineage>
        <taxon>Bacteria</taxon>
        <taxon>Pseudomonadati</taxon>
        <taxon>Pseudomonadota</taxon>
        <taxon>Gammaproteobacteria</taxon>
        <taxon>Oceanospirillales</taxon>
        <taxon>Hahellaceae</taxon>
        <taxon>Allohahella</taxon>
    </lineage>
</organism>
<dbReference type="RefSeq" id="WP_344807993.1">
    <property type="nucleotide sequence ID" value="NZ_BAABBO010000014.1"/>
</dbReference>
<dbReference type="PANTHER" id="PTHR40278">
    <property type="entry name" value="DNA UTILIZATION PROTEIN HOFN"/>
    <property type="match status" value="1"/>
</dbReference>
<proteinExistence type="predicted"/>
<name>A0ABP7PU89_9GAMM</name>
<dbReference type="EMBL" id="BAABBO010000014">
    <property type="protein sequence ID" value="GAA3971298.1"/>
    <property type="molecule type" value="Genomic_DNA"/>
</dbReference>
<gene>
    <name evidence="4" type="ORF">GCM10022278_30900</name>
</gene>
<dbReference type="PANTHER" id="PTHR40278:SF2">
    <property type="entry name" value="TYPE IV PILUS INNER MEMBRANE COMPONENT PILN"/>
    <property type="match status" value="1"/>
</dbReference>
<dbReference type="InterPro" id="IPR007813">
    <property type="entry name" value="PilN"/>
</dbReference>
<feature type="compositionally biased region" description="Basic and acidic residues" evidence="2">
    <location>
        <begin position="160"/>
        <end position="188"/>
    </location>
</feature>